<accession>A0A7C6AEZ1</accession>
<evidence type="ECO:0000256" key="1">
    <source>
        <dbReference type="ARBA" id="ARBA00005417"/>
    </source>
</evidence>
<dbReference type="CDD" id="cd03230">
    <property type="entry name" value="ABC_DR_subfamily_A"/>
    <property type="match status" value="1"/>
</dbReference>
<feature type="domain" description="ABC transporter" evidence="5">
    <location>
        <begin position="2"/>
        <end position="229"/>
    </location>
</feature>
<organism evidence="6">
    <name type="scientific">candidate division WOR-3 bacterium</name>
    <dbReference type="NCBI Taxonomy" id="2052148"/>
    <lineage>
        <taxon>Bacteria</taxon>
        <taxon>Bacteria division WOR-3</taxon>
    </lineage>
</organism>
<protein>
    <submittedName>
        <fullName evidence="6">ATP-binding cassette domain-containing protein</fullName>
    </submittedName>
</protein>
<dbReference type="SUPFAM" id="SSF52540">
    <property type="entry name" value="P-loop containing nucleoside triphosphate hydrolases"/>
    <property type="match status" value="1"/>
</dbReference>
<comment type="caution">
    <text evidence="6">The sequence shown here is derived from an EMBL/GenBank/DDBJ whole genome shotgun (WGS) entry which is preliminary data.</text>
</comment>
<evidence type="ECO:0000313" key="6">
    <source>
        <dbReference type="EMBL" id="HHS62411.1"/>
    </source>
</evidence>
<dbReference type="Pfam" id="PF00005">
    <property type="entry name" value="ABC_tran"/>
    <property type="match status" value="1"/>
</dbReference>
<dbReference type="GO" id="GO:0005524">
    <property type="term" value="F:ATP binding"/>
    <property type="evidence" value="ECO:0007669"/>
    <property type="project" value="UniProtKB-KW"/>
</dbReference>
<keyword evidence="4 6" id="KW-0067">ATP-binding</keyword>
<dbReference type="PANTHER" id="PTHR43335">
    <property type="entry name" value="ABC TRANSPORTER, ATP-BINDING PROTEIN"/>
    <property type="match status" value="1"/>
</dbReference>
<evidence type="ECO:0000256" key="3">
    <source>
        <dbReference type="ARBA" id="ARBA00022741"/>
    </source>
</evidence>
<keyword evidence="2" id="KW-0813">Transport</keyword>
<dbReference type="InterPro" id="IPR027417">
    <property type="entry name" value="P-loop_NTPase"/>
</dbReference>
<evidence type="ECO:0000256" key="2">
    <source>
        <dbReference type="ARBA" id="ARBA00022448"/>
    </source>
</evidence>
<evidence type="ECO:0000259" key="5">
    <source>
        <dbReference type="PROSITE" id="PS50893"/>
    </source>
</evidence>
<dbReference type="EMBL" id="DTHJ01000049">
    <property type="protein sequence ID" value="HHS62411.1"/>
    <property type="molecule type" value="Genomic_DNA"/>
</dbReference>
<dbReference type="AlphaFoldDB" id="A0A7C6AEZ1"/>
<dbReference type="Gene3D" id="3.40.50.300">
    <property type="entry name" value="P-loop containing nucleotide triphosphate hydrolases"/>
    <property type="match status" value="1"/>
</dbReference>
<dbReference type="SMART" id="SM00382">
    <property type="entry name" value="AAA"/>
    <property type="match status" value="1"/>
</dbReference>
<dbReference type="PANTHER" id="PTHR43335:SF4">
    <property type="entry name" value="ABC TRANSPORTER, ATP-BINDING PROTEIN"/>
    <property type="match status" value="1"/>
</dbReference>
<reference evidence="6" key="1">
    <citation type="journal article" date="2020" name="mSystems">
        <title>Genome- and Community-Level Interaction Insights into Carbon Utilization and Element Cycling Functions of Hydrothermarchaeota in Hydrothermal Sediment.</title>
        <authorList>
            <person name="Zhou Z."/>
            <person name="Liu Y."/>
            <person name="Xu W."/>
            <person name="Pan J."/>
            <person name="Luo Z.H."/>
            <person name="Li M."/>
        </authorList>
    </citation>
    <scope>NUCLEOTIDE SEQUENCE [LARGE SCALE GENOMIC DNA]</scope>
    <source>
        <strain evidence="6">SpSt-783</strain>
    </source>
</reference>
<dbReference type="PROSITE" id="PS50893">
    <property type="entry name" value="ABC_TRANSPORTER_2"/>
    <property type="match status" value="1"/>
</dbReference>
<proteinExistence type="inferred from homology"/>
<dbReference type="GO" id="GO:0016887">
    <property type="term" value="F:ATP hydrolysis activity"/>
    <property type="evidence" value="ECO:0007669"/>
    <property type="project" value="InterPro"/>
</dbReference>
<sequence>MIEVKDLSKHFGLTRAVDDISFSIGKGEIVAFLGPNGAGKTTTMRMLTGYLIPTKGRCLINGIDVIEEPIKTKELIGYLPEDNPLYPDMKVYEYLEFVGEIRKIKNLKNRVSEVAEICGVTNVMNKEIRTLSRGYRQRVGVAQAIIHNPDILILDEPTEGLDPNQVIELRNLIKELGKEKTVMLSTHILSEAEATCERVLIINKGKLVADGNKNEIRMMAKGGETIVLEVIAKQNPINELKQISGVKEVTEKKSEDNHYQYELLSEKDVREIIFDTAVSKNWKIIDLHRKATSLEDIFRELTRED</sequence>
<evidence type="ECO:0000256" key="4">
    <source>
        <dbReference type="ARBA" id="ARBA00022840"/>
    </source>
</evidence>
<name>A0A7C6AEZ1_UNCW3</name>
<dbReference type="InterPro" id="IPR003439">
    <property type="entry name" value="ABC_transporter-like_ATP-bd"/>
</dbReference>
<gene>
    <name evidence="6" type="ORF">ENV70_02175</name>
</gene>
<dbReference type="Pfam" id="PF13732">
    <property type="entry name" value="DrrA1-3_C"/>
    <property type="match status" value="1"/>
</dbReference>
<dbReference type="InterPro" id="IPR025302">
    <property type="entry name" value="DrrA1/2-like_C"/>
</dbReference>
<comment type="similarity">
    <text evidence="1">Belongs to the ABC transporter superfamily.</text>
</comment>
<keyword evidence="3" id="KW-0547">Nucleotide-binding</keyword>
<dbReference type="InterPro" id="IPR003593">
    <property type="entry name" value="AAA+_ATPase"/>
</dbReference>